<name>A0AA44BGK4_9CLOT</name>
<gene>
    <name evidence="2" type="ORF">ISALK_12860</name>
</gene>
<protein>
    <submittedName>
        <fullName evidence="2">Amidohydrolase</fullName>
    </submittedName>
</protein>
<dbReference type="InterPro" id="IPR006680">
    <property type="entry name" value="Amidohydro-rel"/>
</dbReference>
<organism evidence="2 3">
    <name type="scientific">Isachenkonia alkalipeptolytica</name>
    <dbReference type="NCBI Taxonomy" id="2565777"/>
    <lineage>
        <taxon>Bacteria</taxon>
        <taxon>Bacillati</taxon>
        <taxon>Bacillota</taxon>
        <taxon>Clostridia</taxon>
        <taxon>Eubacteriales</taxon>
        <taxon>Clostridiaceae</taxon>
        <taxon>Isachenkonia</taxon>
    </lineage>
</organism>
<keyword evidence="3" id="KW-1185">Reference proteome</keyword>
<dbReference type="GO" id="GO:0016810">
    <property type="term" value="F:hydrolase activity, acting on carbon-nitrogen (but not peptide) bonds"/>
    <property type="evidence" value="ECO:0007669"/>
    <property type="project" value="InterPro"/>
</dbReference>
<dbReference type="PANTHER" id="PTHR43135">
    <property type="entry name" value="ALPHA-D-RIBOSE 1-METHYLPHOSPHONATE 5-TRIPHOSPHATE DIPHOSPHATASE"/>
    <property type="match status" value="1"/>
</dbReference>
<dbReference type="AlphaFoldDB" id="A0AA44BGK4"/>
<evidence type="ECO:0000313" key="2">
    <source>
        <dbReference type="EMBL" id="NBG89381.1"/>
    </source>
</evidence>
<feature type="domain" description="Amidohydrolase-related" evidence="1">
    <location>
        <begin position="51"/>
        <end position="382"/>
    </location>
</feature>
<dbReference type="InterPro" id="IPR051781">
    <property type="entry name" value="Metallo-dep_Hydrolase"/>
</dbReference>
<dbReference type="Proteomes" id="UP000449710">
    <property type="component" value="Unassembled WGS sequence"/>
</dbReference>
<evidence type="ECO:0000259" key="1">
    <source>
        <dbReference type="Pfam" id="PF01979"/>
    </source>
</evidence>
<dbReference type="Gene3D" id="2.30.40.10">
    <property type="entry name" value="Urease, subunit C, domain 1"/>
    <property type="match status" value="1"/>
</dbReference>
<dbReference type="RefSeq" id="WP_160722995.1">
    <property type="nucleotide sequence ID" value="NZ_SUMG01000023.1"/>
</dbReference>
<dbReference type="Gene3D" id="3.20.20.140">
    <property type="entry name" value="Metal-dependent hydrolases"/>
    <property type="match status" value="1"/>
</dbReference>
<dbReference type="CDD" id="cd01309">
    <property type="entry name" value="Met_dep_hydrolase_C"/>
    <property type="match status" value="1"/>
</dbReference>
<dbReference type="SUPFAM" id="SSF51556">
    <property type="entry name" value="Metallo-dependent hydrolases"/>
    <property type="match status" value="1"/>
</dbReference>
<dbReference type="EMBL" id="SUMG01000023">
    <property type="protein sequence ID" value="NBG89381.1"/>
    <property type="molecule type" value="Genomic_DNA"/>
</dbReference>
<dbReference type="Pfam" id="PF01979">
    <property type="entry name" value="Amidohydro_1"/>
    <property type="match status" value="1"/>
</dbReference>
<accession>A0AA44BGK4</accession>
<dbReference type="InterPro" id="IPR011059">
    <property type="entry name" value="Metal-dep_hydrolase_composite"/>
</dbReference>
<reference evidence="2 3" key="1">
    <citation type="submission" date="2019-04" db="EMBL/GenBank/DDBJ databases">
        <title>Isachenkonia alkalipeptolytica gen. nov. sp. nov. a new anaerobic, alkiliphilic organothrophic bacterium capable to reduce synthesized ferrihydrite isolated from a soda lake.</title>
        <authorList>
            <person name="Toshchakov S.V."/>
            <person name="Zavarzina D.G."/>
            <person name="Zhilina T.N."/>
            <person name="Kostrikina N.A."/>
            <person name="Kublanov I.V."/>
        </authorList>
    </citation>
    <scope>NUCLEOTIDE SEQUENCE [LARGE SCALE GENOMIC DNA]</scope>
    <source>
        <strain evidence="2 3">Z-1701</strain>
    </source>
</reference>
<dbReference type="PANTHER" id="PTHR43135:SF3">
    <property type="entry name" value="ALPHA-D-RIBOSE 1-METHYLPHOSPHONATE 5-TRIPHOSPHATE DIPHOSPHATASE"/>
    <property type="match status" value="1"/>
</dbReference>
<dbReference type="SUPFAM" id="SSF51338">
    <property type="entry name" value="Composite domain of metallo-dependent hydrolases"/>
    <property type="match status" value="1"/>
</dbReference>
<sequence>MILIQNAKVFTMEGDVLEKGDVLVKDGKVQEVGENLDAPDGAKVIDGEGKILMPGMIDAHSHLGLFEDAIGFEGNDVNEMTDPSTPHLRAIDGINPMDKTFKDAVMGGITSTATGPGSANVIGGQFAVIKTHGDYIDDMIIEEYNAMKIAFGENPKRVYAEKKTSPMTRMATAAVLRENLLKAKSYREKKEEAGLDKTKLPAFDMKMEALLPVLERKVPLKAHAHRADDILTAIRIAKEFNTKITLEHCTEGHLIADVIKKEELTAVVGPSFGHNTKFELKNKTFETPGILNRAGVKVAIMTDHPVIPIESLPMAAALAVKSGMDELEALKSITIYPAEILGMDSRLGSIKAGKDADLVLWDKNPLDIQAKVAVTIIDGEVVYEG</sequence>
<dbReference type="InterPro" id="IPR032466">
    <property type="entry name" value="Metal_Hydrolase"/>
</dbReference>
<proteinExistence type="predicted"/>
<comment type="caution">
    <text evidence="2">The sequence shown here is derived from an EMBL/GenBank/DDBJ whole genome shotgun (WGS) entry which is preliminary data.</text>
</comment>
<evidence type="ECO:0000313" key="3">
    <source>
        <dbReference type="Proteomes" id="UP000449710"/>
    </source>
</evidence>